<reference evidence="3" key="2">
    <citation type="submission" date="2025-08" db="UniProtKB">
        <authorList>
            <consortium name="Ensembl"/>
        </authorList>
    </citation>
    <scope>IDENTIFICATION</scope>
</reference>
<dbReference type="HOGENOM" id="CLU_611045_0_0_1"/>
<organism evidence="3 4">
    <name type="scientific">Ciona intestinalis</name>
    <name type="common">Transparent sea squirt</name>
    <name type="synonym">Ascidia intestinalis</name>
    <dbReference type="NCBI Taxonomy" id="7719"/>
    <lineage>
        <taxon>Eukaryota</taxon>
        <taxon>Metazoa</taxon>
        <taxon>Chordata</taxon>
        <taxon>Tunicata</taxon>
        <taxon>Ascidiacea</taxon>
        <taxon>Phlebobranchia</taxon>
        <taxon>Cionidae</taxon>
        <taxon>Ciona</taxon>
    </lineage>
</organism>
<feature type="signal peptide" evidence="2">
    <location>
        <begin position="1"/>
        <end position="19"/>
    </location>
</feature>
<dbReference type="PANTHER" id="PTHR34721">
    <property type="entry name" value="PROTEIN CBG09734"/>
    <property type="match status" value="1"/>
</dbReference>
<dbReference type="GeneTree" id="ENSGT00530000066344"/>
<dbReference type="GeneID" id="445599"/>
<gene>
    <name evidence="3" type="primary">not1</name>
</gene>
<name>F6ZMD2_CIOIN</name>
<evidence type="ECO:0000313" key="3">
    <source>
        <dbReference type="Ensembl" id="ENSCINP00000006977.3"/>
    </source>
</evidence>
<dbReference type="Ensembl" id="ENSCINT00000006977.3">
    <property type="protein sequence ID" value="ENSCINP00000006977.3"/>
    <property type="gene ID" value="ENSCING00000003407.3"/>
</dbReference>
<accession>F6ZMD2</accession>
<reference evidence="3" key="3">
    <citation type="submission" date="2025-09" db="UniProtKB">
        <authorList>
            <consortium name="Ensembl"/>
        </authorList>
    </citation>
    <scope>IDENTIFICATION</scope>
</reference>
<dbReference type="Proteomes" id="UP000008144">
    <property type="component" value="Unassembled WGS sequence"/>
</dbReference>
<protein>
    <submittedName>
        <fullName evidence="3">Uncharacterized protein</fullName>
    </submittedName>
</protein>
<dbReference type="AlphaFoldDB" id="F6ZMD2"/>
<dbReference type="InParanoid" id="F6ZMD2"/>
<accession>A0A1W5BG42</accession>
<feature type="chain" id="PRO_5015091150" evidence="2">
    <location>
        <begin position="20"/>
        <end position="448"/>
    </location>
</feature>
<evidence type="ECO:0000256" key="2">
    <source>
        <dbReference type="SAM" id="SignalP"/>
    </source>
</evidence>
<proteinExistence type="predicted"/>
<dbReference type="PANTHER" id="PTHR34721:SF3">
    <property type="entry name" value="ACTIVIN_RECP DOMAIN-CONTAINING PROTEIN-RELATED"/>
    <property type="match status" value="1"/>
</dbReference>
<dbReference type="CTD" id="5740252"/>
<keyword evidence="4" id="KW-1185">Reference proteome</keyword>
<evidence type="ECO:0000256" key="1">
    <source>
        <dbReference type="SAM" id="MobiDB-lite"/>
    </source>
</evidence>
<evidence type="ECO:0000313" key="4">
    <source>
        <dbReference type="Proteomes" id="UP000008144"/>
    </source>
</evidence>
<keyword evidence="2" id="KW-0732">Signal</keyword>
<dbReference type="RefSeq" id="XP_026694424.1">
    <property type="nucleotide sequence ID" value="XM_026838623.1"/>
</dbReference>
<reference evidence="4" key="1">
    <citation type="journal article" date="2002" name="Science">
        <title>The draft genome of Ciona intestinalis: insights into chordate and vertebrate origins.</title>
        <authorList>
            <person name="Dehal P."/>
            <person name="Satou Y."/>
            <person name="Campbell R.K."/>
            <person name="Chapman J."/>
            <person name="Degnan B."/>
            <person name="De Tomaso A."/>
            <person name="Davidson B."/>
            <person name="Di Gregorio A."/>
            <person name="Gelpke M."/>
            <person name="Goodstein D.M."/>
            <person name="Harafuji N."/>
            <person name="Hastings K.E."/>
            <person name="Ho I."/>
            <person name="Hotta K."/>
            <person name="Huang W."/>
            <person name="Kawashima T."/>
            <person name="Lemaire P."/>
            <person name="Martinez D."/>
            <person name="Meinertzhagen I.A."/>
            <person name="Necula S."/>
            <person name="Nonaka M."/>
            <person name="Putnam N."/>
            <person name="Rash S."/>
            <person name="Saiga H."/>
            <person name="Satake M."/>
            <person name="Terry A."/>
            <person name="Yamada L."/>
            <person name="Wang H.G."/>
            <person name="Awazu S."/>
            <person name="Azumi K."/>
            <person name="Boore J."/>
            <person name="Branno M."/>
            <person name="Chin-Bow S."/>
            <person name="DeSantis R."/>
            <person name="Doyle S."/>
            <person name="Francino P."/>
            <person name="Keys D.N."/>
            <person name="Haga S."/>
            <person name="Hayashi H."/>
            <person name="Hino K."/>
            <person name="Imai K.S."/>
            <person name="Inaba K."/>
            <person name="Kano S."/>
            <person name="Kobayashi K."/>
            <person name="Kobayashi M."/>
            <person name="Lee B.I."/>
            <person name="Makabe K.W."/>
            <person name="Manohar C."/>
            <person name="Matassi G."/>
            <person name="Medina M."/>
            <person name="Mochizuki Y."/>
            <person name="Mount S."/>
            <person name="Morishita T."/>
            <person name="Miura S."/>
            <person name="Nakayama A."/>
            <person name="Nishizaka S."/>
            <person name="Nomoto H."/>
            <person name="Ohta F."/>
            <person name="Oishi K."/>
            <person name="Rigoutsos I."/>
            <person name="Sano M."/>
            <person name="Sasaki A."/>
            <person name="Sasakura Y."/>
            <person name="Shoguchi E."/>
            <person name="Shin-i T."/>
            <person name="Spagnuolo A."/>
            <person name="Stainier D."/>
            <person name="Suzuki M.M."/>
            <person name="Tassy O."/>
            <person name="Takatori N."/>
            <person name="Tokuoka M."/>
            <person name="Yagi K."/>
            <person name="Yoshizaki F."/>
            <person name="Wada S."/>
            <person name="Zhang C."/>
            <person name="Hyatt P.D."/>
            <person name="Larimer F."/>
            <person name="Detter C."/>
            <person name="Doggett N."/>
            <person name="Glavina T."/>
            <person name="Hawkins T."/>
            <person name="Richardson P."/>
            <person name="Lucas S."/>
            <person name="Kohara Y."/>
            <person name="Levine M."/>
            <person name="Satoh N."/>
            <person name="Rokhsar D.S."/>
        </authorList>
    </citation>
    <scope>NUCLEOTIDE SEQUENCE [LARGE SCALE GENOMIC DNA]</scope>
</reference>
<feature type="region of interest" description="Disordered" evidence="1">
    <location>
        <begin position="130"/>
        <end position="149"/>
    </location>
</feature>
<sequence length="448" mass="48308">MKLFTILCLSVTSLYAVQGFICRDGFELTSAGIHNMENKNDCGACLRMEASAFMYGFLATNLTMQSCAHQYNCSQVDCRTAATLFTSGGGRQSVITNVTCNVVCCYQDGCNENTISEILSNPEILQAPTTTTTTTTTEKPTTTVQAGEVPVPEPGPGYDLYCATGYTLTSALMYRDIWNVTKCTGNQAKCIRAKADVLAAGIFEANVTAGMCVTQQQCKNTTCGNLAQLFILANPTIQAQLFGIQFVVRTCDMACCAANECNENEISVIKSDPALQIPPTNTTAPTGESPTPGMATQLSCLEGYNLTSSVANFADWNIKACTGQNTMCMRANAKVKAQGRIEANVTTGMCVTQQQCNNLSCDALADMFVNATAQVQNQFRGMTFDVTSCSHFCCNENNCNRYATKLIETMAYTTAEPVNKPRSSATTNRGRFFTVLSLAFVFSSVILI</sequence>